<dbReference type="Gene3D" id="3.40.630.30">
    <property type="match status" value="1"/>
</dbReference>
<dbReference type="InterPro" id="IPR051531">
    <property type="entry name" value="N-acetyltransferase"/>
</dbReference>
<dbReference type="OrthoDB" id="7263714at2"/>
<gene>
    <name evidence="2" type="ORF">A0U92_00160</name>
</gene>
<dbReference type="eggNOG" id="COG1670">
    <property type="taxonomic scope" value="Bacteria"/>
</dbReference>
<dbReference type="STRING" id="435.A0U92_00160"/>
<evidence type="ECO:0000259" key="1">
    <source>
        <dbReference type="PROSITE" id="PS51186"/>
    </source>
</evidence>
<accession>A0A1U9KCD7</accession>
<dbReference type="PROSITE" id="PS51186">
    <property type="entry name" value="GNAT"/>
    <property type="match status" value="1"/>
</dbReference>
<name>A0A1U9KCD7_ACEAC</name>
<dbReference type="GO" id="GO:0016747">
    <property type="term" value="F:acyltransferase activity, transferring groups other than amino-acyl groups"/>
    <property type="evidence" value="ECO:0007669"/>
    <property type="project" value="InterPro"/>
</dbReference>
<reference evidence="2 3" key="1">
    <citation type="submission" date="2016-03" db="EMBL/GenBank/DDBJ databases">
        <title>Acetic acid bacteria sequencing.</title>
        <authorList>
            <person name="Brandt J."/>
            <person name="Jakob F."/>
            <person name="Vogel R.F."/>
        </authorList>
    </citation>
    <scope>NUCLEOTIDE SEQUENCE [LARGE SCALE GENOMIC DNA]</scope>
    <source>
        <strain evidence="2 3">TMW2.1153</strain>
    </source>
</reference>
<organism evidence="2 3">
    <name type="scientific">Acetobacter aceti</name>
    <dbReference type="NCBI Taxonomy" id="435"/>
    <lineage>
        <taxon>Bacteria</taxon>
        <taxon>Pseudomonadati</taxon>
        <taxon>Pseudomonadota</taxon>
        <taxon>Alphaproteobacteria</taxon>
        <taxon>Acetobacterales</taxon>
        <taxon>Acetobacteraceae</taxon>
        <taxon>Acetobacter</taxon>
        <taxon>Acetobacter subgen. Acetobacter</taxon>
    </lineage>
</organism>
<dbReference type="KEGG" id="aace:A0U92_00160"/>
<dbReference type="SUPFAM" id="SSF55729">
    <property type="entry name" value="Acyl-CoA N-acyltransferases (Nat)"/>
    <property type="match status" value="1"/>
</dbReference>
<keyword evidence="3" id="KW-1185">Reference proteome</keyword>
<dbReference type="PANTHER" id="PTHR43792:SF1">
    <property type="entry name" value="N-ACETYLTRANSFERASE DOMAIN-CONTAINING PROTEIN"/>
    <property type="match status" value="1"/>
</dbReference>
<dbReference type="EMBL" id="CP014692">
    <property type="protein sequence ID" value="AQS83428.1"/>
    <property type="molecule type" value="Genomic_DNA"/>
</dbReference>
<evidence type="ECO:0000313" key="3">
    <source>
        <dbReference type="Proteomes" id="UP000188937"/>
    </source>
</evidence>
<dbReference type="AlphaFoldDB" id="A0A1U9KCD7"/>
<dbReference type="InterPro" id="IPR016181">
    <property type="entry name" value="Acyl_CoA_acyltransferase"/>
</dbReference>
<proteinExistence type="predicted"/>
<dbReference type="PANTHER" id="PTHR43792">
    <property type="entry name" value="GNAT FAMILY, PUTATIVE (AFU_ORTHOLOGUE AFUA_3G00765)-RELATED-RELATED"/>
    <property type="match status" value="1"/>
</dbReference>
<feature type="domain" description="N-acetyltransferase" evidence="1">
    <location>
        <begin position="11"/>
        <end position="162"/>
    </location>
</feature>
<evidence type="ECO:0000313" key="2">
    <source>
        <dbReference type="EMBL" id="AQS83428.1"/>
    </source>
</evidence>
<dbReference type="InterPro" id="IPR000182">
    <property type="entry name" value="GNAT_dom"/>
</dbReference>
<dbReference type="Proteomes" id="UP000188937">
    <property type="component" value="Chromosome"/>
</dbReference>
<dbReference type="RefSeq" id="WP_077811462.1">
    <property type="nucleotide sequence ID" value="NZ_CP014692.1"/>
</dbReference>
<sequence>MSLHILRTARLTLTPVSWRDMEDIARLKADGGAFAMMLGGVRNRQQAEAEMVSDITFWAKHGTGMFAIRENGQLIGITGVHERPDGRGVALRFAIYPWAAGRGLAREAAAAALRHAHAAGFSRVVAVARDSNIASRKVLGGIGMRVCEHFMRGGHEMLVFESVVLQGTGSSPEADRGTRAL</sequence>
<dbReference type="Pfam" id="PF13302">
    <property type="entry name" value="Acetyltransf_3"/>
    <property type="match status" value="1"/>
</dbReference>
<keyword evidence="2" id="KW-0808">Transferase</keyword>
<protein>
    <submittedName>
        <fullName evidence="2">Acetyltransferase</fullName>
    </submittedName>
</protein>